<evidence type="ECO:0000256" key="1">
    <source>
        <dbReference type="SAM" id="MobiDB-lite"/>
    </source>
</evidence>
<dbReference type="OrthoDB" id="3070219at2759"/>
<sequence length="312" mass="35258">MTCGWHLTITLSMELPRPAVAMPSPSFSKNSKSDVETKISLTKDIATDIVHLQGEELIRLRSKLEKSVNLNQAVSKLIRATDHCMSEMQNAFHQRHMHFSFLERMILDLQSENNASLVLLENIRESTRKFCGSDLVNFDAHGQSLKSSSSDESSLLQDHLADEPKKLEREERKARETEEREREEKERDGRRKAVETARLQAKGNEEALERRRLAKLEAGAGETIPDTWHRAATTTSPVLSVLGAPMHPTRSESPTPPGSINTTSLIQAQVLALEKSKASFSSRLKTISKRIDHLERAYRVSELKLLNGDWER</sequence>
<organism evidence="2 3">
    <name type="scientific">Gymnopus androsaceus JB14</name>
    <dbReference type="NCBI Taxonomy" id="1447944"/>
    <lineage>
        <taxon>Eukaryota</taxon>
        <taxon>Fungi</taxon>
        <taxon>Dikarya</taxon>
        <taxon>Basidiomycota</taxon>
        <taxon>Agaricomycotina</taxon>
        <taxon>Agaricomycetes</taxon>
        <taxon>Agaricomycetidae</taxon>
        <taxon>Agaricales</taxon>
        <taxon>Marasmiineae</taxon>
        <taxon>Omphalotaceae</taxon>
        <taxon>Gymnopus</taxon>
    </lineage>
</organism>
<protein>
    <submittedName>
        <fullName evidence="2">Uncharacterized protein</fullName>
    </submittedName>
</protein>
<feature type="region of interest" description="Disordered" evidence="1">
    <location>
        <begin position="143"/>
        <end position="206"/>
    </location>
</feature>
<keyword evidence="3" id="KW-1185">Reference proteome</keyword>
<accession>A0A6A4HPG8</accession>
<reference evidence="2" key="1">
    <citation type="journal article" date="2019" name="Environ. Microbiol.">
        <title>Fungal ecological strategies reflected in gene transcription - a case study of two litter decomposers.</title>
        <authorList>
            <person name="Barbi F."/>
            <person name="Kohler A."/>
            <person name="Barry K."/>
            <person name="Baskaran P."/>
            <person name="Daum C."/>
            <person name="Fauchery L."/>
            <person name="Ihrmark K."/>
            <person name="Kuo A."/>
            <person name="LaButti K."/>
            <person name="Lipzen A."/>
            <person name="Morin E."/>
            <person name="Grigoriev I.V."/>
            <person name="Henrissat B."/>
            <person name="Lindahl B."/>
            <person name="Martin F."/>
        </authorList>
    </citation>
    <scope>NUCLEOTIDE SEQUENCE</scope>
    <source>
        <strain evidence="2">JB14</strain>
    </source>
</reference>
<name>A0A6A4HPG8_9AGAR</name>
<dbReference type="EMBL" id="ML769479">
    <property type="protein sequence ID" value="KAE9398685.1"/>
    <property type="molecule type" value="Genomic_DNA"/>
</dbReference>
<evidence type="ECO:0000313" key="2">
    <source>
        <dbReference type="EMBL" id="KAE9398685.1"/>
    </source>
</evidence>
<proteinExistence type="predicted"/>
<gene>
    <name evidence="2" type="ORF">BT96DRAFT_721793</name>
</gene>
<feature type="compositionally biased region" description="Basic and acidic residues" evidence="1">
    <location>
        <begin position="159"/>
        <end position="195"/>
    </location>
</feature>
<dbReference type="Proteomes" id="UP000799118">
    <property type="component" value="Unassembled WGS sequence"/>
</dbReference>
<evidence type="ECO:0000313" key="3">
    <source>
        <dbReference type="Proteomes" id="UP000799118"/>
    </source>
</evidence>
<feature type="compositionally biased region" description="Low complexity" evidence="1">
    <location>
        <begin position="144"/>
        <end position="156"/>
    </location>
</feature>
<dbReference type="AlphaFoldDB" id="A0A6A4HPG8"/>